<dbReference type="AlphaFoldDB" id="A0AAX6SDC3"/>
<dbReference type="RefSeq" id="XP_021105731.1">
    <property type="nucleotide sequence ID" value="XM_021250072.1"/>
</dbReference>
<keyword evidence="1" id="KW-1185">Reference proteome</keyword>
<organism evidence="1 2">
    <name type="scientific">Heterocephalus glaber</name>
    <name type="common">Naked mole rat</name>
    <dbReference type="NCBI Taxonomy" id="10181"/>
    <lineage>
        <taxon>Eukaryota</taxon>
        <taxon>Metazoa</taxon>
        <taxon>Chordata</taxon>
        <taxon>Craniata</taxon>
        <taxon>Vertebrata</taxon>
        <taxon>Euteleostomi</taxon>
        <taxon>Mammalia</taxon>
        <taxon>Eutheria</taxon>
        <taxon>Euarchontoglires</taxon>
        <taxon>Glires</taxon>
        <taxon>Rodentia</taxon>
        <taxon>Hystricomorpha</taxon>
        <taxon>Bathyergidae</taxon>
        <taxon>Heterocephalus</taxon>
    </lineage>
</organism>
<evidence type="ECO:0000313" key="3">
    <source>
        <dbReference type="RefSeq" id="XP_021105731.1"/>
    </source>
</evidence>
<name>A0AAX6SDC3_HETGA</name>
<dbReference type="Proteomes" id="UP000694906">
    <property type="component" value="Unplaced"/>
</dbReference>
<reference evidence="2 3" key="1">
    <citation type="submission" date="2025-04" db="UniProtKB">
        <authorList>
            <consortium name="RefSeq"/>
        </authorList>
    </citation>
    <scope>IDENTIFICATION</scope>
</reference>
<dbReference type="CTD" id="60490"/>
<dbReference type="GO" id="GO:0003824">
    <property type="term" value="F:catalytic activity"/>
    <property type="evidence" value="ECO:0007669"/>
    <property type="project" value="InterPro"/>
</dbReference>
<evidence type="ECO:0000313" key="2">
    <source>
        <dbReference type="RefSeq" id="XP_021105730.1"/>
    </source>
</evidence>
<sequence length="253" mass="28147">MEPRASSPAATPQVERKFHVLVGVTGSVAALKLPLLVSRLLDISGAAASGLTAEWPCLAPFIPGHLVTHPSQSHGEVKRLHLAVPDLWVTAEVRCANMLSWKLRWSQLREPSISTAPRTFLSPSTVTLMSGRCGSAALTQFYTLTCGGGRTSWWWRLWMPTLWGRWPVASVTTCFHVGAPTHCPAGGPAEGLWLHRGSLCGQEAGVWRPRNCFWKHHGWRSLEWWPWIFFGGEPRCHTEVAGLSDFPHTMRWD</sequence>
<gene>
    <name evidence="2 3" type="primary">Ppcdc</name>
</gene>
<dbReference type="GeneID" id="101715112"/>
<dbReference type="SUPFAM" id="SSF52507">
    <property type="entry name" value="Homo-oligomeric flavin-containing Cys decarboxylases, HFCD"/>
    <property type="match status" value="1"/>
</dbReference>
<dbReference type="InterPro" id="IPR036551">
    <property type="entry name" value="Flavin_trans-like"/>
</dbReference>
<accession>A0AAX6SDC3</accession>
<evidence type="ECO:0000313" key="1">
    <source>
        <dbReference type="Proteomes" id="UP000694906"/>
    </source>
</evidence>
<protein>
    <submittedName>
        <fullName evidence="2 3">Phosphopantothenoylcysteine decarboxylase isoform X1</fullName>
    </submittedName>
</protein>
<proteinExistence type="predicted"/>
<dbReference type="RefSeq" id="XP_021105730.1">
    <property type="nucleotide sequence ID" value="XM_021250071.1"/>
</dbReference>
<dbReference type="Gene3D" id="3.40.50.1950">
    <property type="entry name" value="Flavin prenyltransferase-like"/>
    <property type="match status" value="1"/>
</dbReference>